<dbReference type="Proteomes" id="UP000291101">
    <property type="component" value="Unassembled WGS sequence"/>
</dbReference>
<dbReference type="OrthoDB" id="4543034at2"/>
<dbReference type="Pfam" id="PF00528">
    <property type="entry name" value="BPD_transp_1"/>
    <property type="match status" value="1"/>
</dbReference>
<sequence length="292" mass="31931">MEDRLMAAHVLFDAPGPKTVARHRTYSVVAVLVLLVLLGLAVKRLYDEGQFAYELWEPFVTPNIMQAIGEAWLDTLSMAALAVLGALVFGVVFGVAKLSEHTPVRWASWVVVEFFRAVPVIMLMTFSFYAVFNSMSIERGAYWSVVLSLTVYNGAVLAEVFRAGINALPRGQAEAAYAIGMRKTQVMNLILLPQAVKIMIPAIISQMVVALKDTSLILIVFGVGLTKILKSLPLSFNNIVPTTLVIAGLYVLTNLVLTAIANYAQKKFVGEKEMLQVSMVGQTDQNQSAATF</sequence>
<reference evidence="9 10" key="1">
    <citation type="submission" date="2019-01" db="EMBL/GenBank/DDBJ databases">
        <title>Novel species of Nocardioides.</title>
        <authorList>
            <person name="Liu Q."/>
            <person name="X Y.-H."/>
        </authorList>
    </citation>
    <scope>NUCLEOTIDE SEQUENCE [LARGE SCALE GENOMIC DNA]</scope>
    <source>
        <strain evidence="9 10">HLT2-9</strain>
    </source>
</reference>
<dbReference type="InterPro" id="IPR035906">
    <property type="entry name" value="MetI-like_sf"/>
</dbReference>
<dbReference type="EMBL" id="SDWV01000019">
    <property type="protein sequence ID" value="RYC05881.1"/>
    <property type="molecule type" value="Genomic_DNA"/>
</dbReference>
<comment type="caution">
    <text evidence="9">The sequence shown here is derived from an EMBL/GenBank/DDBJ whole genome shotgun (WGS) entry which is preliminary data.</text>
</comment>
<name>A0A4Q2SLJ7_9ACTN</name>
<feature type="domain" description="ABC transmembrane type-1" evidence="8">
    <location>
        <begin position="72"/>
        <end position="261"/>
    </location>
</feature>
<keyword evidence="2 7" id="KW-0813">Transport</keyword>
<keyword evidence="6 7" id="KW-0472">Membrane</keyword>
<proteinExistence type="inferred from homology"/>
<protein>
    <submittedName>
        <fullName evidence="9">Amino acid ABC transporter permease</fullName>
    </submittedName>
</protein>
<gene>
    <name evidence="9" type="ORF">EUA94_16635</name>
</gene>
<dbReference type="GO" id="GO:0043190">
    <property type="term" value="C:ATP-binding cassette (ABC) transporter complex"/>
    <property type="evidence" value="ECO:0007669"/>
    <property type="project" value="InterPro"/>
</dbReference>
<keyword evidence="10" id="KW-1185">Reference proteome</keyword>
<feature type="transmembrane region" description="Helical" evidence="7">
    <location>
        <begin position="186"/>
        <end position="209"/>
    </location>
</feature>
<evidence type="ECO:0000256" key="5">
    <source>
        <dbReference type="ARBA" id="ARBA00022989"/>
    </source>
</evidence>
<evidence type="ECO:0000256" key="3">
    <source>
        <dbReference type="ARBA" id="ARBA00022475"/>
    </source>
</evidence>
<feature type="transmembrane region" description="Helical" evidence="7">
    <location>
        <begin position="141"/>
        <end position="165"/>
    </location>
</feature>
<dbReference type="SUPFAM" id="SSF161098">
    <property type="entry name" value="MetI-like"/>
    <property type="match status" value="1"/>
</dbReference>
<dbReference type="CDD" id="cd06261">
    <property type="entry name" value="TM_PBP2"/>
    <property type="match status" value="1"/>
</dbReference>
<keyword evidence="3" id="KW-1003">Cell membrane</keyword>
<dbReference type="GO" id="GO:0006865">
    <property type="term" value="P:amino acid transport"/>
    <property type="evidence" value="ECO:0007669"/>
    <property type="project" value="TreeGrafter"/>
</dbReference>
<evidence type="ECO:0000256" key="4">
    <source>
        <dbReference type="ARBA" id="ARBA00022692"/>
    </source>
</evidence>
<dbReference type="Gene3D" id="1.10.3720.10">
    <property type="entry name" value="MetI-like"/>
    <property type="match status" value="1"/>
</dbReference>
<feature type="transmembrane region" description="Helical" evidence="7">
    <location>
        <begin position="26"/>
        <end position="46"/>
    </location>
</feature>
<dbReference type="InterPro" id="IPR043429">
    <property type="entry name" value="ArtM/GltK/GlnP/TcyL/YhdX-like"/>
</dbReference>
<dbReference type="InterPro" id="IPR000515">
    <property type="entry name" value="MetI-like"/>
</dbReference>
<evidence type="ECO:0000259" key="8">
    <source>
        <dbReference type="PROSITE" id="PS50928"/>
    </source>
</evidence>
<dbReference type="PANTHER" id="PTHR30614:SF21">
    <property type="entry name" value="AMINO ACID ABC TRANSPORTER PERMEASE"/>
    <property type="match status" value="1"/>
</dbReference>
<feature type="transmembrane region" description="Helical" evidence="7">
    <location>
        <begin position="108"/>
        <end position="129"/>
    </location>
</feature>
<feature type="transmembrane region" description="Helical" evidence="7">
    <location>
        <begin position="244"/>
        <end position="264"/>
    </location>
</feature>
<evidence type="ECO:0000313" key="10">
    <source>
        <dbReference type="Proteomes" id="UP000291101"/>
    </source>
</evidence>
<dbReference type="PANTHER" id="PTHR30614">
    <property type="entry name" value="MEMBRANE COMPONENT OF AMINO ACID ABC TRANSPORTER"/>
    <property type="match status" value="1"/>
</dbReference>
<dbReference type="GO" id="GO:0022857">
    <property type="term" value="F:transmembrane transporter activity"/>
    <property type="evidence" value="ECO:0007669"/>
    <property type="project" value="InterPro"/>
</dbReference>
<comment type="subcellular location">
    <subcellularLocation>
        <location evidence="1 7">Cell membrane</location>
        <topology evidence="1 7">Multi-pass membrane protein</topology>
    </subcellularLocation>
</comment>
<comment type="similarity">
    <text evidence="7">Belongs to the binding-protein-dependent transport system permease family.</text>
</comment>
<dbReference type="InterPro" id="IPR010065">
    <property type="entry name" value="AA_ABC_transptr_permease_3TM"/>
</dbReference>
<keyword evidence="4 7" id="KW-0812">Transmembrane</keyword>
<dbReference type="PROSITE" id="PS50928">
    <property type="entry name" value="ABC_TM1"/>
    <property type="match status" value="1"/>
</dbReference>
<feature type="transmembrane region" description="Helical" evidence="7">
    <location>
        <begin position="75"/>
        <end position="96"/>
    </location>
</feature>
<evidence type="ECO:0000256" key="1">
    <source>
        <dbReference type="ARBA" id="ARBA00004651"/>
    </source>
</evidence>
<evidence type="ECO:0000256" key="7">
    <source>
        <dbReference type="RuleBase" id="RU363032"/>
    </source>
</evidence>
<evidence type="ECO:0000256" key="2">
    <source>
        <dbReference type="ARBA" id="ARBA00022448"/>
    </source>
</evidence>
<organism evidence="9 10">
    <name type="scientific">Nocardioides zhouii</name>
    <dbReference type="NCBI Taxonomy" id="1168729"/>
    <lineage>
        <taxon>Bacteria</taxon>
        <taxon>Bacillati</taxon>
        <taxon>Actinomycetota</taxon>
        <taxon>Actinomycetes</taxon>
        <taxon>Propionibacteriales</taxon>
        <taxon>Nocardioidaceae</taxon>
        <taxon>Nocardioides</taxon>
    </lineage>
</organism>
<keyword evidence="5 7" id="KW-1133">Transmembrane helix</keyword>
<accession>A0A4Q2SLJ7</accession>
<evidence type="ECO:0000256" key="6">
    <source>
        <dbReference type="ARBA" id="ARBA00023136"/>
    </source>
</evidence>
<dbReference type="NCBIfam" id="TIGR01726">
    <property type="entry name" value="HEQRo_perm_3TM"/>
    <property type="match status" value="1"/>
</dbReference>
<evidence type="ECO:0000313" key="9">
    <source>
        <dbReference type="EMBL" id="RYC05881.1"/>
    </source>
</evidence>
<dbReference type="AlphaFoldDB" id="A0A4Q2SLJ7"/>